<dbReference type="GO" id="GO:0009086">
    <property type="term" value="P:methionine biosynthetic process"/>
    <property type="evidence" value="ECO:0007669"/>
    <property type="project" value="InterPro"/>
</dbReference>
<evidence type="ECO:0000313" key="7">
    <source>
        <dbReference type="Proteomes" id="UP000010296"/>
    </source>
</evidence>
<sequence>MEKDEIDQQHMAGFNPMGREESSHRLSGQISLVRPHHCQWSAFAQSQNQKVVKGMLAGPVTILNWSFPREDVSTKESTLQLALAIQEEVLGLEKNGIRMIQIDEAALGEKLPLRQSDWCFEYLDWAIPAFRLVHSKVKPETQIHTHMKHYVPILLFWMNWFVDTLKQQSVRVFMISILLVSLQLKS</sequence>
<accession>E6LCE8</accession>
<gene>
    <name evidence="6" type="ORF">HMPREF9088_0038</name>
</gene>
<dbReference type="GO" id="GO:0003871">
    <property type="term" value="F:5-methyltetrahydropteroyltriglutamate-homocysteine S-methyltransferase activity"/>
    <property type="evidence" value="ECO:0007669"/>
    <property type="project" value="UniProtKB-EC"/>
</dbReference>
<evidence type="ECO:0000313" key="6">
    <source>
        <dbReference type="EMBL" id="EFU75126.1"/>
    </source>
</evidence>
<dbReference type="GO" id="GO:0008270">
    <property type="term" value="F:zinc ion binding"/>
    <property type="evidence" value="ECO:0007669"/>
    <property type="project" value="InterPro"/>
</dbReference>
<organism evidence="6 7">
    <name type="scientific">Enterococcus italicus (strain DSM 15952 / CCUG 50447 / LMG 22039 / TP 1.5)</name>
    <dbReference type="NCBI Taxonomy" id="888064"/>
    <lineage>
        <taxon>Bacteria</taxon>
        <taxon>Bacillati</taxon>
        <taxon>Bacillota</taxon>
        <taxon>Bacilli</taxon>
        <taxon>Lactobacillales</taxon>
        <taxon>Enterococcaceae</taxon>
        <taxon>Enterococcus</taxon>
    </lineage>
</organism>
<name>E6LCE8_ENTI1</name>
<keyword evidence="6" id="KW-0808">Transferase</keyword>
<keyword evidence="3" id="KW-0862">Zinc</keyword>
<dbReference type="EC" id="2.1.1.14" evidence="6"/>
<proteinExistence type="predicted"/>
<dbReference type="Proteomes" id="UP000010296">
    <property type="component" value="Unassembled WGS sequence"/>
</dbReference>
<dbReference type="EMBL" id="AEPV01000002">
    <property type="protein sequence ID" value="EFU75126.1"/>
    <property type="molecule type" value="Genomic_DNA"/>
</dbReference>
<evidence type="ECO:0000256" key="3">
    <source>
        <dbReference type="ARBA" id="ARBA00022833"/>
    </source>
</evidence>
<feature type="domain" description="Cobalamin-independent methionine synthase MetE C-terminal/archaeal" evidence="5">
    <location>
        <begin position="27"/>
        <end position="147"/>
    </location>
</feature>
<reference evidence="6 7" key="1">
    <citation type="submission" date="2010-12" db="EMBL/GenBank/DDBJ databases">
        <authorList>
            <person name="Muzny D."/>
            <person name="Qin X."/>
            <person name="Deng J."/>
            <person name="Jiang H."/>
            <person name="Liu Y."/>
            <person name="Qu J."/>
            <person name="Song X.-Z."/>
            <person name="Zhang L."/>
            <person name="Thornton R."/>
            <person name="Coyle M."/>
            <person name="Francisco L."/>
            <person name="Jackson L."/>
            <person name="Javaid M."/>
            <person name="Korchina V."/>
            <person name="Kovar C."/>
            <person name="Mata R."/>
            <person name="Mathew T."/>
            <person name="Ngo R."/>
            <person name="Nguyen L."/>
            <person name="Nguyen N."/>
            <person name="Okwuonu G."/>
            <person name="Ongeri F."/>
            <person name="Pham C."/>
            <person name="Simmons D."/>
            <person name="Wilczek-Boney K."/>
            <person name="Hale W."/>
            <person name="Jakkamsetti A."/>
            <person name="Pham P."/>
            <person name="Ruth R."/>
            <person name="San Lucas F."/>
            <person name="Warren J."/>
            <person name="Zhang J."/>
            <person name="Zhao Z."/>
            <person name="Zhou C."/>
            <person name="Zhu D."/>
            <person name="Lee S."/>
            <person name="Bess C."/>
            <person name="Blankenburg K."/>
            <person name="Forbes L."/>
            <person name="Fu Q."/>
            <person name="Gubbala S."/>
            <person name="Hirani K."/>
            <person name="Jayaseelan J.C."/>
            <person name="Lara F."/>
            <person name="Munidasa M."/>
            <person name="Palculict T."/>
            <person name="Patil S."/>
            <person name="Pu L.-L."/>
            <person name="Saada N."/>
            <person name="Tang L."/>
            <person name="Weissenberger G."/>
            <person name="Zhu Y."/>
            <person name="Hemphill L."/>
            <person name="Shang Y."/>
            <person name="Youmans B."/>
            <person name="Ayvaz T."/>
            <person name="Ross M."/>
            <person name="Santibanez J."/>
            <person name="Aqrawi P."/>
            <person name="Gross S."/>
            <person name="Joshi V."/>
            <person name="Fowler G."/>
            <person name="Nazareth L."/>
            <person name="Reid J."/>
            <person name="Worley K."/>
            <person name="Petrosino J."/>
            <person name="Highlander S."/>
            <person name="Gibbs R."/>
        </authorList>
    </citation>
    <scope>NUCLEOTIDE SEQUENCE [LARGE SCALE GENOMIC DNA]</scope>
    <source>
        <strain evidence="7">DSM 15952 / CCUG 50447 / LMG 22039 / TP 1.5</strain>
    </source>
</reference>
<dbReference type="InterPro" id="IPR002629">
    <property type="entry name" value="Met_Synth_C/arc"/>
</dbReference>
<evidence type="ECO:0000256" key="4">
    <source>
        <dbReference type="SAM" id="MobiDB-lite"/>
    </source>
</evidence>
<dbReference type="Gene3D" id="3.20.20.210">
    <property type="match status" value="1"/>
</dbReference>
<dbReference type="SUPFAM" id="SSF51726">
    <property type="entry name" value="UROD/MetE-like"/>
    <property type="match status" value="1"/>
</dbReference>
<keyword evidence="2" id="KW-0479">Metal-binding</keyword>
<keyword evidence="6" id="KW-0489">Methyltransferase</keyword>
<dbReference type="AlphaFoldDB" id="E6LCE8"/>
<evidence type="ECO:0000259" key="5">
    <source>
        <dbReference type="Pfam" id="PF01717"/>
    </source>
</evidence>
<feature type="region of interest" description="Disordered" evidence="4">
    <location>
        <begin position="1"/>
        <end position="26"/>
    </location>
</feature>
<evidence type="ECO:0000256" key="2">
    <source>
        <dbReference type="ARBA" id="ARBA00022723"/>
    </source>
</evidence>
<dbReference type="HOGENOM" id="CLU_1452362_0_0_9"/>
<protein>
    <submittedName>
        <fullName evidence="6">Methionine synthase, vitamin-B12 independent</fullName>
        <ecNumber evidence="6">2.1.1.14</ecNumber>
    </submittedName>
</protein>
<dbReference type="STRING" id="888064.HMPREF9088_0038"/>
<dbReference type="Pfam" id="PF01717">
    <property type="entry name" value="Meth_synt_2"/>
    <property type="match status" value="1"/>
</dbReference>
<evidence type="ECO:0000256" key="1">
    <source>
        <dbReference type="ARBA" id="ARBA00001947"/>
    </source>
</evidence>
<dbReference type="GO" id="GO:0032259">
    <property type="term" value="P:methylation"/>
    <property type="evidence" value="ECO:0007669"/>
    <property type="project" value="UniProtKB-KW"/>
</dbReference>
<keyword evidence="7" id="KW-1185">Reference proteome</keyword>
<comment type="cofactor">
    <cofactor evidence="1">
        <name>Zn(2+)</name>
        <dbReference type="ChEBI" id="CHEBI:29105"/>
    </cofactor>
</comment>
<comment type="caution">
    <text evidence="6">The sequence shown here is derived from an EMBL/GenBank/DDBJ whole genome shotgun (WGS) entry which is preliminary data.</text>
</comment>
<dbReference type="PANTHER" id="PTHR30519">
    <property type="entry name" value="5-METHYLTETRAHYDROPTEROYLTRIGLUTAMATE--HOMOCYSTEINE METHYLTRANSFERASE"/>
    <property type="match status" value="1"/>
</dbReference>
<dbReference type="InterPro" id="IPR038071">
    <property type="entry name" value="UROD/MetE-like_sf"/>
</dbReference>
<dbReference type="eggNOG" id="COG0620">
    <property type="taxonomic scope" value="Bacteria"/>
</dbReference>